<dbReference type="Proteomes" id="UP000240883">
    <property type="component" value="Unassembled WGS sequence"/>
</dbReference>
<dbReference type="AlphaFoldDB" id="A0A2T2NMP9"/>
<organism evidence="1 2">
    <name type="scientific">Corynespora cassiicola Philippines</name>
    <dbReference type="NCBI Taxonomy" id="1448308"/>
    <lineage>
        <taxon>Eukaryota</taxon>
        <taxon>Fungi</taxon>
        <taxon>Dikarya</taxon>
        <taxon>Ascomycota</taxon>
        <taxon>Pezizomycotina</taxon>
        <taxon>Dothideomycetes</taxon>
        <taxon>Pleosporomycetidae</taxon>
        <taxon>Pleosporales</taxon>
        <taxon>Corynesporascaceae</taxon>
        <taxon>Corynespora</taxon>
    </lineage>
</organism>
<accession>A0A2T2NMP9</accession>
<keyword evidence="2" id="KW-1185">Reference proteome</keyword>
<evidence type="ECO:0000313" key="1">
    <source>
        <dbReference type="EMBL" id="PSN66707.1"/>
    </source>
</evidence>
<proteinExistence type="predicted"/>
<reference evidence="1 2" key="1">
    <citation type="journal article" date="2018" name="Front. Microbiol.">
        <title>Genome-Wide Analysis of Corynespora cassiicola Leaf Fall Disease Putative Effectors.</title>
        <authorList>
            <person name="Lopez D."/>
            <person name="Ribeiro S."/>
            <person name="Label P."/>
            <person name="Fumanal B."/>
            <person name="Venisse J.S."/>
            <person name="Kohler A."/>
            <person name="de Oliveira R.R."/>
            <person name="Labutti K."/>
            <person name="Lipzen A."/>
            <person name="Lail K."/>
            <person name="Bauer D."/>
            <person name="Ohm R.A."/>
            <person name="Barry K.W."/>
            <person name="Spatafora J."/>
            <person name="Grigoriev I.V."/>
            <person name="Martin F.M."/>
            <person name="Pujade-Renaud V."/>
        </authorList>
    </citation>
    <scope>NUCLEOTIDE SEQUENCE [LARGE SCALE GENOMIC DNA]</scope>
    <source>
        <strain evidence="1 2">Philippines</strain>
    </source>
</reference>
<dbReference type="EMBL" id="KZ678135">
    <property type="protein sequence ID" value="PSN66707.1"/>
    <property type="molecule type" value="Genomic_DNA"/>
</dbReference>
<evidence type="ECO:0000313" key="2">
    <source>
        <dbReference type="Proteomes" id="UP000240883"/>
    </source>
</evidence>
<gene>
    <name evidence="1" type="ORF">BS50DRAFT_573525</name>
</gene>
<protein>
    <submittedName>
        <fullName evidence="1">Uncharacterized protein</fullName>
    </submittedName>
</protein>
<sequence length="73" mass="7588">MESAVWILPSPPSAPWPLASDEHCALSQQYPGRLWFPDAWSAACVPAQPARPGMPAPPGPSAALGPRALGCVV</sequence>
<name>A0A2T2NMP9_CORCC</name>